<evidence type="ECO:0000256" key="6">
    <source>
        <dbReference type="ARBA" id="ARBA00022989"/>
    </source>
</evidence>
<dbReference type="GO" id="GO:0055085">
    <property type="term" value="P:transmembrane transport"/>
    <property type="evidence" value="ECO:0007669"/>
    <property type="project" value="InterPro"/>
</dbReference>
<name>A0AAW8DKI3_9MICC</name>
<keyword evidence="12" id="KW-1185">Reference proteome</keyword>
<dbReference type="RefSeq" id="WP_306961653.1">
    <property type="nucleotide sequence ID" value="NZ_JAUSRG010000006.1"/>
</dbReference>
<accession>A0AAW8DKI3</accession>
<evidence type="ECO:0000256" key="5">
    <source>
        <dbReference type="ARBA" id="ARBA00022692"/>
    </source>
</evidence>
<keyword evidence="4" id="KW-1003">Cell membrane</keyword>
<dbReference type="EMBL" id="JAUSTF010000001">
    <property type="protein sequence ID" value="MDQ0178707.1"/>
    <property type="molecule type" value="Genomic_DNA"/>
</dbReference>
<evidence type="ECO:0000313" key="13">
    <source>
        <dbReference type="Proteomes" id="UP001242995"/>
    </source>
</evidence>
<dbReference type="Gene3D" id="1.10.3720.10">
    <property type="entry name" value="MetI-like"/>
    <property type="match status" value="1"/>
</dbReference>
<evidence type="ECO:0000256" key="1">
    <source>
        <dbReference type="ARBA" id="ARBA00004651"/>
    </source>
</evidence>
<keyword evidence="7 8" id="KW-0472">Membrane</keyword>
<keyword evidence="5 8" id="KW-0812">Transmembrane</keyword>
<dbReference type="AlphaFoldDB" id="A0AAW8DKI3"/>
<dbReference type="PANTHER" id="PTHR42929">
    <property type="entry name" value="INNER MEMBRANE ABC TRANSPORTER PERMEASE PROTEIN YDCU-RELATED-RELATED"/>
    <property type="match status" value="1"/>
</dbReference>
<evidence type="ECO:0000256" key="4">
    <source>
        <dbReference type="ARBA" id="ARBA00022475"/>
    </source>
</evidence>
<evidence type="ECO:0000313" key="12">
    <source>
        <dbReference type="Proteomes" id="UP001230951"/>
    </source>
</evidence>
<evidence type="ECO:0000313" key="11">
    <source>
        <dbReference type="EMBL" id="MDQ0178707.1"/>
    </source>
</evidence>
<dbReference type="SUPFAM" id="SSF161098">
    <property type="entry name" value="MetI-like"/>
    <property type="match status" value="1"/>
</dbReference>
<dbReference type="PANTHER" id="PTHR42929:SF5">
    <property type="entry name" value="ABC TRANSPORTER PERMEASE PROTEIN"/>
    <property type="match status" value="1"/>
</dbReference>
<feature type="transmembrane region" description="Helical" evidence="8">
    <location>
        <begin position="215"/>
        <end position="248"/>
    </location>
</feature>
<evidence type="ECO:0000313" key="10">
    <source>
        <dbReference type="EMBL" id="MDP9905553.1"/>
    </source>
</evidence>
<comment type="subcellular location">
    <subcellularLocation>
        <location evidence="1 8">Cell membrane</location>
        <topology evidence="1 8">Multi-pass membrane protein</topology>
    </subcellularLocation>
</comment>
<dbReference type="EMBL" id="JAUSRG010000006">
    <property type="protein sequence ID" value="MDP9905553.1"/>
    <property type="molecule type" value="Genomic_DNA"/>
</dbReference>
<proteinExistence type="inferred from homology"/>
<dbReference type="Pfam" id="PF00528">
    <property type="entry name" value="BPD_transp_1"/>
    <property type="match status" value="1"/>
</dbReference>
<protein>
    <submittedName>
        <fullName evidence="10">Spermidine/putrescine transport system permease protein</fullName>
    </submittedName>
</protein>
<evidence type="ECO:0000256" key="3">
    <source>
        <dbReference type="ARBA" id="ARBA00022448"/>
    </source>
</evidence>
<dbReference type="Proteomes" id="UP001230951">
    <property type="component" value="Unassembled WGS sequence"/>
</dbReference>
<gene>
    <name evidence="10" type="ORF">J2S90_002524</name>
    <name evidence="11" type="ORF">J2S93_000114</name>
</gene>
<comment type="similarity">
    <text evidence="2">Belongs to the binding-protein-dependent transport system permease family. CysTW subfamily.</text>
</comment>
<evidence type="ECO:0000256" key="7">
    <source>
        <dbReference type="ARBA" id="ARBA00023136"/>
    </source>
</evidence>
<feature type="transmembrane region" description="Helical" evidence="8">
    <location>
        <begin position="268"/>
        <end position="291"/>
    </location>
</feature>
<organism evidence="10 13">
    <name type="scientific">Arthrobacter bambusae</name>
    <dbReference type="NCBI Taxonomy" id="1338426"/>
    <lineage>
        <taxon>Bacteria</taxon>
        <taxon>Bacillati</taxon>
        <taxon>Actinomycetota</taxon>
        <taxon>Actinomycetes</taxon>
        <taxon>Micrococcales</taxon>
        <taxon>Micrococcaceae</taxon>
        <taxon>Arthrobacter</taxon>
    </lineage>
</organism>
<feature type="transmembrane region" description="Helical" evidence="8">
    <location>
        <begin position="171"/>
        <end position="194"/>
    </location>
</feature>
<dbReference type="InterPro" id="IPR000515">
    <property type="entry name" value="MetI-like"/>
</dbReference>
<evidence type="ECO:0000259" key="9">
    <source>
        <dbReference type="PROSITE" id="PS50928"/>
    </source>
</evidence>
<keyword evidence="3 8" id="KW-0813">Transport</keyword>
<feature type="transmembrane region" description="Helical" evidence="8">
    <location>
        <begin position="89"/>
        <end position="111"/>
    </location>
</feature>
<dbReference type="Proteomes" id="UP001242995">
    <property type="component" value="Unassembled WGS sequence"/>
</dbReference>
<feature type="domain" description="ABC transmembrane type-1" evidence="9">
    <location>
        <begin position="85"/>
        <end position="289"/>
    </location>
</feature>
<feature type="transmembrane region" description="Helical" evidence="8">
    <location>
        <begin position="31"/>
        <end position="50"/>
    </location>
</feature>
<feature type="transmembrane region" description="Helical" evidence="8">
    <location>
        <begin position="120"/>
        <end position="143"/>
    </location>
</feature>
<evidence type="ECO:0000256" key="8">
    <source>
        <dbReference type="RuleBase" id="RU363032"/>
    </source>
</evidence>
<comment type="caution">
    <text evidence="10">The sequence shown here is derived from an EMBL/GenBank/DDBJ whole genome shotgun (WGS) entry which is preliminary data.</text>
</comment>
<reference evidence="10 12" key="1">
    <citation type="submission" date="2023-07" db="EMBL/GenBank/DDBJ databases">
        <title>Sorghum-associated microbial communities from plants grown in Nebraska, USA.</title>
        <authorList>
            <person name="Schachtman D."/>
        </authorList>
    </citation>
    <scope>NUCLEOTIDE SEQUENCE</scope>
    <source>
        <strain evidence="10">DS1006</strain>
        <strain evidence="11 12">DS1016</strain>
    </source>
</reference>
<dbReference type="CDD" id="cd06261">
    <property type="entry name" value="TM_PBP2"/>
    <property type="match status" value="1"/>
</dbReference>
<dbReference type="InterPro" id="IPR035906">
    <property type="entry name" value="MetI-like_sf"/>
</dbReference>
<keyword evidence="6 8" id="KW-1133">Transmembrane helix</keyword>
<dbReference type="PROSITE" id="PS50928">
    <property type="entry name" value="ABC_TM1"/>
    <property type="match status" value="1"/>
</dbReference>
<sequence length="304" mass="32375">MSTKELNRPVVAAPGRASRGLAPIWSTTLKLAPGLLLIGVIFGVPLAWLLRMSFNQSEAGGIIHDGFAFDSYAGFFNSTFNLGLIGRTLYLGVAVTAGAFILGFPLALFLLRTQSRWKSALLVLALAPLLTSAVVRTFGWMAILGDQGIVNEVLLGIGVISEPIKLANNEVGVIIALVEILMPYMILSVVTGSSRLNDTAMEASATLGGSPVRTFFRVVLPLTLPGILTGCLLVFVLTISSFVTPALVGGGRVFTMATEIFDQAVNSLNWPLAAAISFILMALFAGVLVGYQRIMNRLDWSRSS</sequence>
<dbReference type="GO" id="GO:0005886">
    <property type="term" value="C:plasma membrane"/>
    <property type="evidence" value="ECO:0007669"/>
    <property type="project" value="UniProtKB-SubCell"/>
</dbReference>
<evidence type="ECO:0000256" key="2">
    <source>
        <dbReference type="ARBA" id="ARBA00007069"/>
    </source>
</evidence>